<dbReference type="AlphaFoldDB" id="A0AAV0WI87"/>
<evidence type="ECO:0000313" key="3">
    <source>
        <dbReference type="Proteomes" id="UP001160148"/>
    </source>
</evidence>
<reference evidence="2 3" key="1">
    <citation type="submission" date="2023-01" db="EMBL/GenBank/DDBJ databases">
        <authorList>
            <person name="Whitehead M."/>
        </authorList>
    </citation>
    <scope>NUCLEOTIDE SEQUENCE [LARGE SCALE GENOMIC DNA]</scope>
</reference>
<dbReference type="Pfam" id="PF05699">
    <property type="entry name" value="Dimer_Tnp_hAT"/>
    <property type="match status" value="1"/>
</dbReference>
<sequence length="107" mass="12469">MCKSCMNCSVCYYNVLLKYNLYSNAYSNLALPYKYLLTLPCTLVACERSFSILKYIKSRLRNTLTESKLEAFMLMSVEKQILLEIDNDDIIDTVKNHSNLLRSKLTY</sequence>
<name>A0AAV0WI87_9HEMI</name>
<dbReference type="GO" id="GO:0046983">
    <property type="term" value="F:protein dimerization activity"/>
    <property type="evidence" value="ECO:0007669"/>
    <property type="project" value="InterPro"/>
</dbReference>
<dbReference type="Proteomes" id="UP001160148">
    <property type="component" value="Unassembled WGS sequence"/>
</dbReference>
<keyword evidence="3" id="KW-1185">Reference proteome</keyword>
<protein>
    <recommendedName>
        <fullName evidence="1">HAT C-terminal dimerisation domain-containing protein</fullName>
    </recommendedName>
</protein>
<dbReference type="SUPFAM" id="SSF53098">
    <property type="entry name" value="Ribonuclease H-like"/>
    <property type="match status" value="1"/>
</dbReference>
<organism evidence="2 3">
    <name type="scientific">Macrosiphum euphorbiae</name>
    <name type="common">potato aphid</name>
    <dbReference type="NCBI Taxonomy" id="13131"/>
    <lineage>
        <taxon>Eukaryota</taxon>
        <taxon>Metazoa</taxon>
        <taxon>Ecdysozoa</taxon>
        <taxon>Arthropoda</taxon>
        <taxon>Hexapoda</taxon>
        <taxon>Insecta</taxon>
        <taxon>Pterygota</taxon>
        <taxon>Neoptera</taxon>
        <taxon>Paraneoptera</taxon>
        <taxon>Hemiptera</taxon>
        <taxon>Sternorrhyncha</taxon>
        <taxon>Aphidomorpha</taxon>
        <taxon>Aphidoidea</taxon>
        <taxon>Aphididae</taxon>
        <taxon>Macrosiphini</taxon>
        <taxon>Macrosiphum</taxon>
    </lineage>
</organism>
<dbReference type="EMBL" id="CARXXK010000002">
    <property type="protein sequence ID" value="CAI6355382.1"/>
    <property type="molecule type" value="Genomic_DNA"/>
</dbReference>
<dbReference type="InterPro" id="IPR012337">
    <property type="entry name" value="RNaseH-like_sf"/>
</dbReference>
<feature type="domain" description="HAT C-terminal dimerisation" evidence="1">
    <location>
        <begin position="14"/>
        <end position="75"/>
    </location>
</feature>
<evidence type="ECO:0000259" key="1">
    <source>
        <dbReference type="Pfam" id="PF05699"/>
    </source>
</evidence>
<dbReference type="InterPro" id="IPR008906">
    <property type="entry name" value="HATC_C_dom"/>
</dbReference>
<accession>A0AAV0WI87</accession>
<proteinExistence type="predicted"/>
<dbReference type="PANTHER" id="PTHR45749:SF35">
    <property type="entry name" value="AC-LIKE TRANSPOSASE-RELATED"/>
    <property type="match status" value="1"/>
</dbReference>
<dbReference type="PANTHER" id="PTHR45749">
    <property type="match status" value="1"/>
</dbReference>
<gene>
    <name evidence="2" type="ORF">MEUPH1_LOCUS11246</name>
</gene>
<comment type="caution">
    <text evidence="2">The sequence shown here is derived from an EMBL/GenBank/DDBJ whole genome shotgun (WGS) entry which is preliminary data.</text>
</comment>
<evidence type="ECO:0000313" key="2">
    <source>
        <dbReference type="EMBL" id="CAI6355382.1"/>
    </source>
</evidence>